<dbReference type="InterPro" id="IPR000032">
    <property type="entry name" value="HPr-like"/>
</dbReference>
<evidence type="ECO:0000313" key="3">
    <source>
        <dbReference type="Proteomes" id="UP000487649"/>
    </source>
</evidence>
<dbReference type="Pfam" id="PF00381">
    <property type="entry name" value="PTS-HPr"/>
    <property type="match status" value="1"/>
</dbReference>
<evidence type="ECO:0000259" key="1">
    <source>
        <dbReference type="Pfam" id="PF00381"/>
    </source>
</evidence>
<evidence type="ECO:0000313" key="2">
    <source>
        <dbReference type="EMBL" id="MTK21342.1"/>
    </source>
</evidence>
<dbReference type="Gene3D" id="3.30.1340.10">
    <property type="entry name" value="HPr-like"/>
    <property type="match status" value="1"/>
</dbReference>
<protein>
    <submittedName>
        <fullName evidence="2">HPr family phosphocarrier protein</fullName>
    </submittedName>
</protein>
<dbReference type="AlphaFoldDB" id="A0A9X5ANM6"/>
<dbReference type="Proteomes" id="UP000487649">
    <property type="component" value="Unassembled WGS sequence"/>
</dbReference>
<dbReference type="SUPFAM" id="SSF55594">
    <property type="entry name" value="HPr-like"/>
    <property type="match status" value="1"/>
</dbReference>
<dbReference type="RefSeq" id="WP_006784364.1">
    <property type="nucleotide sequence ID" value="NZ_CAUWFM010000008.1"/>
</dbReference>
<organism evidence="2 3">
    <name type="scientific">Turicibacter sanguinis</name>
    <dbReference type="NCBI Taxonomy" id="154288"/>
    <lineage>
        <taxon>Bacteria</taxon>
        <taxon>Bacillati</taxon>
        <taxon>Bacillota</taxon>
        <taxon>Erysipelotrichia</taxon>
        <taxon>Erysipelotrichales</taxon>
        <taxon>Turicibacteraceae</taxon>
        <taxon>Turicibacter</taxon>
    </lineage>
</organism>
<dbReference type="EMBL" id="WMQE01000015">
    <property type="protein sequence ID" value="MTK21342.1"/>
    <property type="molecule type" value="Genomic_DNA"/>
</dbReference>
<sequence length="75" mass="8504">MRVYQIKFNSVEGVKKFINIVGKYGYEIELERDGHKVDAKSIMGVLSLGFERPLNLIASTENAISLQKEIQGYLL</sequence>
<comment type="caution">
    <text evidence="2">The sequence shown here is derived from an EMBL/GenBank/DDBJ whole genome shotgun (WGS) entry which is preliminary data.</text>
</comment>
<dbReference type="InterPro" id="IPR035895">
    <property type="entry name" value="HPr-like_sf"/>
</dbReference>
<gene>
    <name evidence="2" type="ORF">GMA92_07905</name>
</gene>
<reference evidence="2 3" key="1">
    <citation type="journal article" date="2019" name="Nat. Med.">
        <title>A library of human gut bacterial isolates paired with longitudinal multiomics data enables mechanistic microbiome research.</title>
        <authorList>
            <person name="Poyet M."/>
            <person name="Groussin M."/>
            <person name="Gibbons S.M."/>
            <person name="Avila-Pacheco J."/>
            <person name="Jiang X."/>
            <person name="Kearney S.M."/>
            <person name="Perrotta A.R."/>
            <person name="Berdy B."/>
            <person name="Zhao S."/>
            <person name="Lieberman T.D."/>
            <person name="Swanson P.K."/>
            <person name="Smith M."/>
            <person name="Roesemann S."/>
            <person name="Alexander J.E."/>
            <person name="Rich S.A."/>
            <person name="Livny J."/>
            <person name="Vlamakis H."/>
            <person name="Clish C."/>
            <person name="Bullock K."/>
            <person name="Deik A."/>
            <person name="Scott J."/>
            <person name="Pierce K.A."/>
            <person name="Xavier R.J."/>
            <person name="Alm E.J."/>
        </authorList>
    </citation>
    <scope>NUCLEOTIDE SEQUENCE [LARGE SCALE GENOMIC DNA]</scope>
    <source>
        <strain evidence="2 3">BIOML-A198</strain>
    </source>
</reference>
<name>A0A9X5ANM6_9FIRM</name>
<accession>A0A9X5ANM6</accession>
<feature type="domain" description="HPr" evidence="1">
    <location>
        <begin position="15"/>
        <end position="52"/>
    </location>
</feature>
<proteinExistence type="predicted"/>